<dbReference type="GO" id="GO:0006260">
    <property type="term" value="P:DNA replication"/>
    <property type="evidence" value="ECO:0007669"/>
    <property type="project" value="UniProtKB-KW"/>
</dbReference>
<evidence type="ECO:0000313" key="4">
    <source>
        <dbReference type="EMBL" id="RHY42613.1"/>
    </source>
</evidence>
<keyword evidence="2" id="KW-0235">DNA replication</keyword>
<comment type="similarity">
    <text evidence="1">Belongs to the DCC1 family.</text>
</comment>
<dbReference type="GO" id="GO:0031390">
    <property type="term" value="C:Ctf18 RFC-like complex"/>
    <property type="evidence" value="ECO:0007669"/>
    <property type="project" value="InterPro"/>
</dbReference>
<dbReference type="EMBL" id="QUTA01012697">
    <property type="protein sequence ID" value="RHX97479.1"/>
    <property type="molecule type" value="Genomic_DNA"/>
</dbReference>
<comment type="caution">
    <text evidence="3">The sequence shown here is derived from an EMBL/GenBank/DDBJ whole genome shotgun (WGS) entry which is preliminary data.</text>
</comment>
<evidence type="ECO:0000313" key="5">
    <source>
        <dbReference type="Proteomes" id="UP000266239"/>
    </source>
</evidence>
<sequence>MTNVVFGDDYDEDAYKLMELPAEVCDSLTSGDEVYIVGDATQRAVLCTPSQSFYLVKEDQSNLRMLVDSCQWEHATSEVDITIRGCSINHYELTEKPLNVSELKALLMEAPWTKDWCAKSVLSSPAKKKLRASTLYTLNDLMDKLQHSAYEVRQILRQLRAVCIDGFWRLVDPSYSQHVMHEILDTMVQQDWDLSTALSVDSLQVHLDAITPVILAHTLGGFSQPSATDDAFTLSPTKVAAFQATALFEERNEWPVAAFMEQWGFRVPDGVPIDLSLLRGIAILRGDASSVVYFPQSRLSIDPKTRFHEMFAFQPKWTLAQLEPYLEYVCCPSQLVTGKLTQASLLLKYTRASRVLHSPDRLYSKR</sequence>
<reference evidence="5 6" key="1">
    <citation type="submission" date="2018-08" db="EMBL/GenBank/DDBJ databases">
        <title>Aphanomyces genome sequencing and annotation.</title>
        <authorList>
            <person name="Minardi D."/>
            <person name="Oidtmann B."/>
            <person name="Van Der Giezen M."/>
            <person name="Studholme D.J."/>
        </authorList>
    </citation>
    <scope>NUCLEOTIDE SEQUENCE [LARGE SCALE GENOMIC DNA]</scope>
    <source>
        <strain evidence="4 6">Si</strain>
        <strain evidence="3 5">Yx</strain>
    </source>
</reference>
<dbReference type="Proteomes" id="UP000266239">
    <property type="component" value="Unassembled WGS sequence"/>
</dbReference>
<gene>
    <name evidence="3" type="ORF">DYB25_013217</name>
    <name evidence="4" type="ORF">DYB34_011841</name>
</gene>
<evidence type="ECO:0000313" key="3">
    <source>
        <dbReference type="EMBL" id="RHX97479.1"/>
    </source>
</evidence>
<dbReference type="GO" id="GO:0034088">
    <property type="term" value="P:maintenance of mitotic sister chromatid cohesion"/>
    <property type="evidence" value="ECO:0007669"/>
    <property type="project" value="TreeGrafter"/>
</dbReference>
<accession>A0A396ZPK2</accession>
<dbReference type="GO" id="GO:0000785">
    <property type="term" value="C:chromatin"/>
    <property type="evidence" value="ECO:0007669"/>
    <property type="project" value="TreeGrafter"/>
</dbReference>
<dbReference type="VEuPathDB" id="FungiDB:H257_07688"/>
<evidence type="ECO:0000313" key="6">
    <source>
        <dbReference type="Proteomes" id="UP000283543"/>
    </source>
</evidence>
<dbReference type="PANTHER" id="PTHR13395:SF6">
    <property type="entry name" value="SISTER CHROMATID COHESION PROTEIN DCC1"/>
    <property type="match status" value="1"/>
</dbReference>
<protein>
    <recommendedName>
        <fullName evidence="7">Sister chromatid cohesion protein DCC1</fullName>
    </recommendedName>
</protein>
<evidence type="ECO:0000256" key="1">
    <source>
        <dbReference type="ARBA" id="ARBA00007017"/>
    </source>
</evidence>
<evidence type="ECO:0008006" key="7">
    <source>
        <dbReference type="Google" id="ProtNLM"/>
    </source>
</evidence>
<evidence type="ECO:0000256" key="2">
    <source>
        <dbReference type="ARBA" id="ARBA00022705"/>
    </source>
</evidence>
<dbReference type="PANTHER" id="PTHR13395">
    <property type="entry name" value="SISTER CHROMATID COHESION PROTEIN DCC1-RELATED"/>
    <property type="match status" value="1"/>
</dbReference>
<organism evidence="3 5">
    <name type="scientific">Aphanomyces astaci</name>
    <name type="common">Crayfish plague agent</name>
    <dbReference type="NCBI Taxonomy" id="112090"/>
    <lineage>
        <taxon>Eukaryota</taxon>
        <taxon>Sar</taxon>
        <taxon>Stramenopiles</taxon>
        <taxon>Oomycota</taxon>
        <taxon>Saprolegniomycetes</taxon>
        <taxon>Saprolegniales</taxon>
        <taxon>Verrucalvaceae</taxon>
        <taxon>Aphanomyces</taxon>
    </lineage>
</organism>
<dbReference type="EMBL" id="QUTB01008412">
    <property type="protein sequence ID" value="RHY42613.1"/>
    <property type="molecule type" value="Genomic_DNA"/>
</dbReference>
<dbReference type="AlphaFoldDB" id="A0A396ZPK2"/>
<dbReference type="Pfam" id="PF09724">
    <property type="entry name" value="Dcc1"/>
    <property type="match status" value="1"/>
</dbReference>
<dbReference type="GO" id="GO:0000775">
    <property type="term" value="C:chromosome, centromeric region"/>
    <property type="evidence" value="ECO:0007669"/>
    <property type="project" value="TreeGrafter"/>
</dbReference>
<dbReference type="InterPro" id="IPR019128">
    <property type="entry name" value="Dcc1"/>
</dbReference>
<name>A0A396ZPK2_APHAT</name>
<dbReference type="Proteomes" id="UP000283543">
    <property type="component" value="Unassembled WGS sequence"/>
</dbReference>
<proteinExistence type="inferred from homology"/>